<name>A0A5C3KKH2_COPMA</name>
<sequence length="154" mass="17521">RMEAMMEQTETKHSQMTALLDVRTAELKGTQTFLVKADLFSGGDVIRLVEMLNQEIFQCCAWVAETVLSEENIPKDDERVVEDCRATVEKNLGRKFRRLLEKNLATVKDPLILQTALQVTLVSYCLNLLVNFDLTNESVNKMLTFIYEQACAKG</sequence>
<dbReference type="OrthoDB" id="3147752at2759"/>
<proteinExistence type="predicted"/>
<feature type="non-terminal residue" evidence="1">
    <location>
        <position position="154"/>
    </location>
</feature>
<organism evidence="1 2">
    <name type="scientific">Coprinopsis marcescibilis</name>
    <name type="common">Agaric fungus</name>
    <name type="synonym">Psathyrella marcescibilis</name>
    <dbReference type="NCBI Taxonomy" id="230819"/>
    <lineage>
        <taxon>Eukaryota</taxon>
        <taxon>Fungi</taxon>
        <taxon>Dikarya</taxon>
        <taxon>Basidiomycota</taxon>
        <taxon>Agaricomycotina</taxon>
        <taxon>Agaricomycetes</taxon>
        <taxon>Agaricomycetidae</taxon>
        <taxon>Agaricales</taxon>
        <taxon>Agaricineae</taxon>
        <taxon>Psathyrellaceae</taxon>
        <taxon>Coprinopsis</taxon>
    </lineage>
</organism>
<evidence type="ECO:0000313" key="2">
    <source>
        <dbReference type="Proteomes" id="UP000307440"/>
    </source>
</evidence>
<dbReference type="STRING" id="230819.A0A5C3KKH2"/>
<accession>A0A5C3KKH2</accession>
<keyword evidence="2" id="KW-1185">Reference proteome</keyword>
<evidence type="ECO:0000313" key="1">
    <source>
        <dbReference type="EMBL" id="TFK20829.1"/>
    </source>
</evidence>
<protein>
    <submittedName>
        <fullName evidence="1">Uncharacterized protein</fullName>
    </submittedName>
</protein>
<reference evidence="1 2" key="1">
    <citation type="journal article" date="2019" name="Nat. Ecol. Evol.">
        <title>Megaphylogeny resolves global patterns of mushroom evolution.</title>
        <authorList>
            <person name="Varga T."/>
            <person name="Krizsan K."/>
            <person name="Foldi C."/>
            <person name="Dima B."/>
            <person name="Sanchez-Garcia M."/>
            <person name="Sanchez-Ramirez S."/>
            <person name="Szollosi G.J."/>
            <person name="Szarkandi J.G."/>
            <person name="Papp V."/>
            <person name="Albert L."/>
            <person name="Andreopoulos W."/>
            <person name="Angelini C."/>
            <person name="Antonin V."/>
            <person name="Barry K.W."/>
            <person name="Bougher N.L."/>
            <person name="Buchanan P."/>
            <person name="Buyck B."/>
            <person name="Bense V."/>
            <person name="Catcheside P."/>
            <person name="Chovatia M."/>
            <person name="Cooper J."/>
            <person name="Damon W."/>
            <person name="Desjardin D."/>
            <person name="Finy P."/>
            <person name="Geml J."/>
            <person name="Haridas S."/>
            <person name="Hughes K."/>
            <person name="Justo A."/>
            <person name="Karasinski D."/>
            <person name="Kautmanova I."/>
            <person name="Kiss B."/>
            <person name="Kocsube S."/>
            <person name="Kotiranta H."/>
            <person name="LaButti K.M."/>
            <person name="Lechner B.E."/>
            <person name="Liimatainen K."/>
            <person name="Lipzen A."/>
            <person name="Lukacs Z."/>
            <person name="Mihaltcheva S."/>
            <person name="Morgado L.N."/>
            <person name="Niskanen T."/>
            <person name="Noordeloos M.E."/>
            <person name="Ohm R.A."/>
            <person name="Ortiz-Santana B."/>
            <person name="Ovrebo C."/>
            <person name="Racz N."/>
            <person name="Riley R."/>
            <person name="Savchenko A."/>
            <person name="Shiryaev A."/>
            <person name="Soop K."/>
            <person name="Spirin V."/>
            <person name="Szebenyi C."/>
            <person name="Tomsovsky M."/>
            <person name="Tulloss R.E."/>
            <person name="Uehling J."/>
            <person name="Grigoriev I.V."/>
            <person name="Vagvolgyi C."/>
            <person name="Papp T."/>
            <person name="Martin F.M."/>
            <person name="Miettinen O."/>
            <person name="Hibbett D.S."/>
            <person name="Nagy L.G."/>
        </authorList>
    </citation>
    <scope>NUCLEOTIDE SEQUENCE [LARGE SCALE GENOMIC DNA]</scope>
    <source>
        <strain evidence="1 2">CBS 121175</strain>
    </source>
</reference>
<dbReference type="AlphaFoldDB" id="A0A5C3KKH2"/>
<dbReference type="EMBL" id="ML210286">
    <property type="protein sequence ID" value="TFK20829.1"/>
    <property type="molecule type" value="Genomic_DNA"/>
</dbReference>
<gene>
    <name evidence="1" type="ORF">FA15DRAFT_558779</name>
</gene>
<dbReference type="Proteomes" id="UP000307440">
    <property type="component" value="Unassembled WGS sequence"/>
</dbReference>
<feature type="non-terminal residue" evidence="1">
    <location>
        <position position="1"/>
    </location>
</feature>